<comment type="similarity">
    <text evidence="1">Belongs to the Cdt1 family.</text>
</comment>
<evidence type="ECO:0000259" key="4">
    <source>
        <dbReference type="Pfam" id="PF16679"/>
    </source>
</evidence>
<evidence type="ECO:0000256" key="2">
    <source>
        <dbReference type="ARBA" id="ARBA00023306"/>
    </source>
</evidence>
<dbReference type="AlphaFoldDB" id="A0A0C9TQI5"/>
<feature type="region of interest" description="Disordered" evidence="3">
    <location>
        <begin position="366"/>
        <end position="385"/>
    </location>
</feature>
<feature type="region of interest" description="Disordered" evidence="3">
    <location>
        <begin position="319"/>
        <end position="350"/>
    </location>
</feature>
<feature type="region of interest" description="Disordered" evidence="3">
    <location>
        <begin position="1"/>
        <end position="49"/>
    </location>
</feature>
<feature type="compositionally biased region" description="Polar residues" evidence="3">
    <location>
        <begin position="24"/>
        <end position="34"/>
    </location>
</feature>
<dbReference type="InterPro" id="IPR032054">
    <property type="entry name" value="Cdt1_C"/>
</dbReference>
<keyword evidence="2" id="KW-0131">Cell cycle</keyword>
<evidence type="ECO:0000256" key="3">
    <source>
        <dbReference type="SAM" id="MobiDB-lite"/>
    </source>
</evidence>
<sequence length="493" mass="53257">MSYTDLNLSPRKKRRAISPEDDTLTTPKPRTPSTISPSKSKAQAQAQSIASATLPPHLSRLLTFQTSLQHALSVALATSAISPCTDTGRVPNVLTHFSLTTAMGFTMNCDVDDVRRLCWLWEWDGRTAKAKVELEEEDNPFVVKSAPAPPTDWTRGAMGFTLSPSTYFIRAESRRVPAYGIGIEVDMNLAEGKTGGMAAVARWTAEGDVRKRELEGKVKAWVKLHKNNSDTSLIPLASLPPLPTTKLTSLPNLISRLPSRSPSPTKGLSSPFPATPRGLTTPSTGKRILKDSEFAVPFPVTPQTPFGTPSKPREIFLSRSSSRLSTPSGSGLFPQTPSKMGAGTPGTPSTNRRAALYERIRLKSLGSDSAPVGSGGGGGGVTPRDRMRLLGQEEMRRRLLLGRLDKVAATVWALFSSPAQTSSTPLSVARKRRTMRMDEVLRAIISSSGIPISMADAQDSLNLLMGLCPFFLRPLVITGEEWVEMPSSNPGNL</sequence>
<reference evidence="5 6" key="1">
    <citation type="submission" date="2014-06" db="EMBL/GenBank/DDBJ databases">
        <title>Evolutionary Origins and Diversification of the Mycorrhizal Mutualists.</title>
        <authorList>
            <consortium name="DOE Joint Genome Institute"/>
            <consortium name="Mycorrhizal Genomics Consortium"/>
            <person name="Kohler A."/>
            <person name="Kuo A."/>
            <person name="Nagy L.G."/>
            <person name="Floudas D."/>
            <person name="Copeland A."/>
            <person name="Barry K.W."/>
            <person name="Cichocki N."/>
            <person name="Veneault-Fourrey C."/>
            <person name="LaButti K."/>
            <person name="Lindquist E.A."/>
            <person name="Lipzen A."/>
            <person name="Lundell T."/>
            <person name="Morin E."/>
            <person name="Murat C."/>
            <person name="Riley R."/>
            <person name="Ohm R."/>
            <person name="Sun H."/>
            <person name="Tunlid A."/>
            <person name="Henrissat B."/>
            <person name="Grigoriev I.V."/>
            <person name="Hibbett D.S."/>
            <person name="Martin F."/>
        </authorList>
    </citation>
    <scope>NUCLEOTIDE SEQUENCE [LARGE SCALE GENOMIC DNA]</scope>
    <source>
        <strain evidence="5 6">SS14</strain>
    </source>
</reference>
<protein>
    <recommendedName>
        <fullName evidence="4">DNA replication factor Cdt1 C-terminal domain-containing protein</fullName>
    </recommendedName>
</protein>
<feature type="domain" description="DNA replication factor Cdt1 C-terminal" evidence="4">
    <location>
        <begin position="389"/>
        <end position="473"/>
    </location>
</feature>
<dbReference type="Proteomes" id="UP000054279">
    <property type="component" value="Unassembled WGS sequence"/>
</dbReference>
<name>A0A0C9TQI5_SPHS4</name>
<evidence type="ECO:0000313" key="5">
    <source>
        <dbReference type="EMBL" id="KIJ32373.1"/>
    </source>
</evidence>
<feature type="region of interest" description="Disordered" evidence="3">
    <location>
        <begin position="256"/>
        <end position="285"/>
    </location>
</feature>
<dbReference type="EMBL" id="KN837228">
    <property type="protein sequence ID" value="KIJ32373.1"/>
    <property type="molecule type" value="Genomic_DNA"/>
</dbReference>
<feature type="compositionally biased region" description="Low complexity" evidence="3">
    <location>
        <begin position="319"/>
        <end position="332"/>
    </location>
</feature>
<dbReference type="Pfam" id="PF16679">
    <property type="entry name" value="CDT1_C"/>
    <property type="match status" value="1"/>
</dbReference>
<dbReference type="OrthoDB" id="3366139at2759"/>
<dbReference type="Gene3D" id="1.10.10.1420">
    <property type="entry name" value="DNA replication factor Cdt1, C-terminal WH domain"/>
    <property type="match status" value="1"/>
</dbReference>
<proteinExistence type="inferred from homology"/>
<accession>A0A0C9TQI5</accession>
<organism evidence="5 6">
    <name type="scientific">Sphaerobolus stellatus (strain SS14)</name>
    <dbReference type="NCBI Taxonomy" id="990650"/>
    <lineage>
        <taxon>Eukaryota</taxon>
        <taxon>Fungi</taxon>
        <taxon>Dikarya</taxon>
        <taxon>Basidiomycota</taxon>
        <taxon>Agaricomycotina</taxon>
        <taxon>Agaricomycetes</taxon>
        <taxon>Phallomycetidae</taxon>
        <taxon>Geastrales</taxon>
        <taxon>Sphaerobolaceae</taxon>
        <taxon>Sphaerobolus</taxon>
    </lineage>
</organism>
<gene>
    <name evidence="5" type="ORF">M422DRAFT_61570</name>
</gene>
<dbReference type="InterPro" id="IPR038090">
    <property type="entry name" value="Cdt1_C_WH_dom_sf"/>
</dbReference>
<dbReference type="HOGENOM" id="CLU_014094_0_0_1"/>
<keyword evidence="6" id="KW-1185">Reference proteome</keyword>
<evidence type="ECO:0000313" key="6">
    <source>
        <dbReference type="Proteomes" id="UP000054279"/>
    </source>
</evidence>
<evidence type="ECO:0000256" key="1">
    <source>
        <dbReference type="ARBA" id="ARBA00008356"/>
    </source>
</evidence>
<feature type="compositionally biased region" description="Low complexity" evidence="3">
    <location>
        <begin position="35"/>
        <end position="49"/>
    </location>
</feature>